<dbReference type="OrthoDB" id="3902154at2"/>
<name>A0A512D592_9MICO</name>
<comment type="caution">
    <text evidence="2">The sequence shown here is derived from an EMBL/GenBank/DDBJ whole genome shotgun (WGS) entry which is preliminary data.</text>
</comment>
<organism evidence="2 3">
    <name type="scientific">Terrabacter aerolatus</name>
    <dbReference type="NCBI Taxonomy" id="422442"/>
    <lineage>
        <taxon>Bacteria</taxon>
        <taxon>Bacillati</taxon>
        <taxon>Actinomycetota</taxon>
        <taxon>Actinomycetes</taxon>
        <taxon>Micrococcales</taxon>
        <taxon>Intrasporangiaceae</taxon>
        <taxon>Terrabacter</taxon>
    </lineage>
</organism>
<evidence type="ECO:0000256" key="1">
    <source>
        <dbReference type="SAM" id="MobiDB-lite"/>
    </source>
</evidence>
<gene>
    <name evidence="2" type="ORF">TAE01_34370</name>
</gene>
<protein>
    <submittedName>
        <fullName evidence="2">Uncharacterized protein</fullName>
    </submittedName>
</protein>
<feature type="compositionally biased region" description="Pro residues" evidence="1">
    <location>
        <begin position="671"/>
        <end position="681"/>
    </location>
</feature>
<keyword evidence="3" id="KW-1185">Reference proteome</keyword>
<evidence type="ECO:0000313" key="2">
    <source>
        <dbReference type="EMBL" id="GEO31627.1"/>
    </source>
</evidence>
<dbReference type="EMBL" id="BJYX01000023">
    <property type="protein sequence ID" value="GEO31627.1"/>
    <property type="molecule type" value="Genomic_DNA"/>
</dbReference>
<evidence type="ECO:0000313" key="3">
    <source>
        <dbReference type="Proteomes" id="UP000321534"/>
    </source>
</evidence>
<sequence length="681" mass="70625">MRPSGVAEPSDPPDAIVVRGRDPALLAAAVRRLLPPAPLPGAAVVLVRLSPPTPASSTVVHVVVDALVEAGCEVTVAGLLASRDRDRGHRDVGALAHAAGLTGRTARGRSYAVIDLAEDLVPSLAPATSALAGQPVSTAWLTAGTRVVVGRAVTDLVDTYAGCLDTLLRAVPEVAGCEPADVAVEVARHLRPHLAVLDALSTSGGADGSRLPDETETDTVVVARDPVLADVTLAGLLGVDRSSSSLVERAVAAIGAPAGSVEGDLRPFGAVAHAHPLAVRAARRVARDLRLARVLSAATGGPDAGSVPADPVLAALRPVVTEAVRAATDPVGQAGLVGLLGLAATVAAGGEAWGATMDKSTVERRVVSLGFDPAAHPDDDYDGLPEQLAAVDAVIDRLPVSDDPEALRWCLVDGATVFEVRRLVPADFDAWVERVDVAEGISLMADYVGGRRVPVGDPVVADGGGDTRQRQAERNLYLPQPNYLAAWGGEPIDVCKIELVERGPDRHRLLWRTVSSPNGSAVHDDGTLTFERAGATGPDGGDGPDGGAGTMVTIRGRQLFTLPAALDAVDLPSVPELHRPLLEEAYRRFFTATFDNLEACFEGREHRIGRPPPDPSGPLLTESVRMVVDGLTARLVGDVAGSSVRSPAPDPALDQHGFRHVRGSRPGPRRAVPPDPEVAGP</sequence>
<dbReference type="RefSeq" id="WP_147068016.1">
    <property type="nucleotide sequence ID" value="NZ_BJYX01000023.1"/>
</dbReference>
<reference evidence="2 3" key="1">
    <citation type="submission" date="2019-07" db="EMBL/GenBank/DDBJ databases">
        <title>Whole genome shotgun sequence of Terrabacter aerolatus NBRC 106305.</title>
        <authorList>
            <person name="Hosoyama A."/>
            <person name="Uohara A."/>
            <person name="Ohji S."/>
            <person name="Ichikawa N."/>
        </authorList>
    </citation>
    <scope>NUCLEOTIDE SEQUENCE [LARGE SCALE GENOMIC DNA]</scope>
    <source>
        <strain evidence="2 3">NBRC 106305</strain>
    </source>
</reference>
<feature type="region of interest" description="Disordered" evidence="1">
    <location>
        <begin position="641"/>
        <end position="681"/>
    </location>
</feature>
<accession>A0A512D592</accession>
<proteinExistence type="predicted"/>
<dbReference type="Proteomes" id="UP000321534">
    <property type="component" value="Unassembled WGS sequence"/>
</dbReference>
<dbReference type="AlphaFoldDB" id="A0A512D592"/>